<dbReference type="Gene3D" id="3.40.630.30">
    <property type="match status" value="1"/>
</dbReference>
<comment type="caution">
    <text evidence="2">The sequence shown here is derived from an EMBL/GenBank/DDBJ whole genome shotgun (WGS) entry which is preliminary data.</text>
</comment>
<evidence type="ECO:0000313" key="2">
    <source>
        <dbReference type="EMBL" id="NBI27727.1"/>
    </source>
</evidence>
<keyword evidence="2" id="KW-0808">Transferase</keyword>
<evidence type="ECO:0000313" key="3">
    <source>
        <dbReference type="Proteomes" id="UP000448943"/>
    </source>
</evidence>
<dbReference type="Proteomes" id="UP000448943">
    <property type="component" value="Unassembled WGS sequence"/>
</dbReference>
<protein>
    <submittedName>
        <fullName evidence="2">N-acetyltransferase</fullName>
    </submittedName>
</protein>
<dbReference type="Pfam" id="PF13302">
    <property type="entry name" value="Acetyltransf_3"/>
    <property type="match status" value="1"/>
</dbReference>
<dbReference type="InterPro" id="IPR016181">
    <property type="entry name" value="Acyl_CoA_acyltransferase"/>
</dbReference>
<dbReference type="AlphaFoldDB" id="A0A6N9PXL8"/>
<dbReference type="GO" id="GO:0016747">
    <property type="term" value="F:acyltransferase activity, transferring groups other than amino-acyl groups"/>
    <property type="evidence" value="ECO:0007669"/>
    <property type="project" value="InterPro"/>
</dbReference>
<dbReference type="OrthoDB" id="9798081at2"/>
<sequence length="166" mass="19299">MIETDRLIFRKYTLKDLDFLISMTSDPEMMKYIGKGTTWTEDFTKERMKLWMNRYEEGHISLMLAIRKSDQSFIGHAGLLPQEVEGKDELEVGYWIAKPYWGQGYASEAAIAWKEYGMNHLGKDRLISLIKLGNTGSQNVAKKNGMSLEKEIVFHEVEAEMWSIHR</sequence>
<accession>A0A6N9PXL8</accession>
<dbReference type="PANTHER" id="PTHR43792:SF1">
    <property type="entry name" value="N-ACETYLTRANSFERASE DOMAIN-CONTAINING PROTEIN"/>
    <property type="match status" value="1"/>
</dbReference>
<keyword evidence="3" id="KW-1185">Reference proteome</keyword>
<dbReference type="SUPFAM" id="SSF55729">
    <property type="entry name" value="Acyl-CoA N-acyltransferases (Nat)"/>
    <property type="match status" value="1"/>
</dbReference>
<dbReference type="PANTHER" id="PTHR43792">
    <property type="entry name" value="GNAT FAMILY, PUTATIVE (AFU_ORTHOLOGUE AFUA_3G00765)-RELATED-RELATED"/>
    <property type="match status" value="1"/>
</dbReference>
<proteinExistence type="predicted"/>
<evidence type="ECO:0000259" key="1">
    <source>
        <dbReference type="PROSITE" id="PS51186"/>
    </source>
</evidence>
<dbReference type="EMBL" id="SIJB01000005">
    <property type="protein sequence ID" value="NBI27727.1"/>
    <property type="molecule type" value="Genomic_DNA"/>
</dbReference>
<name>A0A6N9PXL8_9BACL</name>
<dbReference type="InterPro" id="IPR000182">
    <property type="entry name" value="GNAT_dom"/>
</dbReference>
<dbReference type="InterPro" id="IPR051531">
    <property type="entry name" value="N-acetyltransferase"/>
</dbReference>
<dbReference type="PROSITE" id="PS51186">
    <property type="entry name" value="GNAT"/>
    <property type="match status" value="1"/>
</dbReference>
<feature type="domain" description="N-acetyltransferase" evidence="1">
    <location>
        <begin position="7"/>
        <end position="166"/>
    </location>
</feature>
<gene>
    <name evidence="2" type="ORF">ERL59_01970</name>
</gene>
<dbReference type="RefSeq" id="WP_160643955.1">
    <property type="nucleotide sequence ID" value="NZ_SIJB01000005.1"/>
</dbReference>
<reference evidence="2 3" key="1">
    <citation type="submission" date="2019-01" db="EMBL/GenBank/DDBJ databases">
        <title>Chengkuizengella sp. nov., isolated from deep-sea sediment of East Pacific Ocean.</title>
        <authorList>
            <person name="Yang J."/>
            <person name="Lai Q."/>
            <person name="Shao Z."/>
        </authorList>
    </citation>
    <scope>NUCLEOTIDE SEQUENCE [LARGE SCALE GENOMIC DNA]</scope>
    <source>
        <strain evidence="2 3">YPA3-1-1</strain>
    </source>
</reference>
<organism evidence="2 3">
    <name type="scientific">Chengkuizengella marina</name>
    <dbReference type="NCBI Taxonomy" id="2507566"/>
    <lineage>
        <taxon>Bacteria</taxon>
        <taxon>Bacillati</taxon>
        <taxon>Bacillota</taxon>
        <taxon>Bacilli</taxon>
        <taxon>Bacillales</taxon>
        <taxon>Paenibacillaceae</taxon>
        <taxon>Chengkuizengella</taxon>
    </lineage>
</organism>